<evidence type="ECO:0000313" key="3">
    <source>
        <dbReference type="Proteomes" id="UP000020492"/>
    </source>
</evidence>
<dbReference type="eggNOG" id="COG2852">
    <property type="taxonomic scope" value="Bacteria"/>
</dbReference>
<dbReference type="EMBL" id="JHAC01000017">
    <property type="protein sequence ID" value="EYB68810.1"/>
    <property type="molecule type" value="Genomic_DNA"/>
</dbReference>
<dbReference type="PATRIC" id="fig|1476583.3.peg.1169"/>
<dbReference type="Proteomes" id="UP000020492">
    <property type="component" value="Unassembled WGS sequence"/>
</dbReference>
<gene>
    <name evidence="2" type="ORF">DEIPH_ctg017orf0179</name>
</gene>
<dbReference type="AlphaFoldDB" id="A0A016QRN4"/>
<keyword evidence="3" id="KW-1185">Reference proteome</keyword>
<dbReference type="Pfam" id="PF04480">
    <property type="entry name" value="DUF559"/>
    <property type="match status" value="1"/>
</dbReference>
<dbReference type="InterPro" id="IPR047216">
    <property type="entry name" value="Endonuclease_DUF559_bact"/>
</dbReference>
<name>A0A016QRN4_9DEIO</name>
<accession>A0A016QRN4</accession>
<protein>
    <recommendedName>
        <fullName evidence="1">DUF559 domain-containing protein</fullName>
    </recommendedName>
</protein>
<reference evidence="2 3" key="1">
    <citation type="submission" date="2014-03" db="EMBL/GenBank/DDBJ databases">
        <title>Draft genome sequence of Deinococcus phoenicis 1P10ME.</title>
        <authorList>
            <person name="Stepanov V.G."/>
            <person name="Vaishampayan P."/>
            <person name="Venkateswaran K."/>
            <person name="Fox G.E."/>
        </authorList>
    </citation>
    <scope>NUCLEOTIDE SEQUENCE [LARGE SCALE GENOMIC DNA]</scope>
    <source>
        <strain evidence="2 3">1P10ME</strain>
    </source>
</reference>
<comment type="caution">
    <text evidence="2">The sequence shown here is derived from an EMBL/GenBank/DDBJ whole genome shotgun (WGS) entry which is preliminary data.</text>
</comment>
<dbReference type="CDD" id="cd01038">
    <property type="entry name" value="Endonuclease_DUF559"/>
    <property type="match status" value="1"/>
</dbReference>
<evidence type="ECO:0000313" key="2">
    <source>
        <dbReference type="EMBL" id="EYB68810.1"/>
    </source>
</evidence>
<feature type="domain" description="DUF559" evidence="1">
    <location>
        <begin position="9"/>
        <end position="110"/>
    </location>
</feature>
<dbReference type="PANTHER" id="PTHR38590">
    <property type="entry name" value="BLL0828 PROTEIN"/>
    <property type="match status" value="1"/>
</dbReference>
<dbReference type="InterPro" id="IPR011335">
    <property type="entry name" value="Restrct_endonuc-II-like"/>
</dbReference>
<dbReference type="Gene3D" id="3.40.960.10">
    <property type="entry name" value="VSR Endonuclease"/>
    <property type="match status" value="1"/>
</dbReference>
<dbReference type="RefSeq" id="WP_034355273.1">
    <property type="nucleotide sequence ID" value="NZ_JHAC01000017.1"/>
</dbReference>
<proteinExistence type="predicted"/>
<dbReference type="STRING" id="1476583.DEIPH_ctg017orf0179"/>
<sequence>MRDAYTRSLASRASELRNHQTPAERKLWFEFLRTHPVKFRRQVPLHGYILDFYSPSLKLCIELDGRSHDGQAAQQYDAERTRQLTASGIRVVRFSNAEVLGQFVEVGAAIDGVCRGDAPF</sequence>
<dbReference type="SUPFAM" id="SSF52980">
    <property type="entry name" value="Restriction endonuclease-like"/>
    <property type="match status" value="1"/>
</dbReference>
<dbReference type="PANTHER" id="PTHR38590:SF1">
    <property type="entry name" value="BLL0828 PROTEIN"/>
    <property type="match status" value="1"/>
</dbReference>
<organism evidence="2 3">
    <name type="scientific">Deinococcus phoenicis</name>
    <dbReference type="NCBI Taxonomy" id="1476583"/>
    <lineage>
        <taxon>Bacteria</taxon>
        <taxon>Thermotogati</taxon>
        <taxon>Deinococcota</taxon>
        <taxon>Deinococci</taxon>
        <taxon>Deinococcales</taxon>
        <taxon>Deinococcaceae</taxon>
        <taxon>Deinococcus</taxon>
    </lineage>
</organism>
<dbReference type="InterPro" id="IPR007569">
    <property type="entry name" value="DUF559"/>
</dbReference>
<dbReference type="OrthoDB" id="9798754at2"/>
<evidence type="ECO:0000259" key="1">
    <source>
        <dbReference type="Pfam" id="PF04480"/>
    </source>
</evidence>